<feature type="binding site" evidence="2">
    <location>
        <position position="129"/>
    </location>
    <ligand>
        <name>Fe cation</name>
        <dbReference type="ChEBI" id="CHEBI:24875"/>
        <note>catalytic</note>
    </ligand>
</feature>
<evidence type="ECO:0000313" key="3">
    <source>
        <dbReference type="EMBL" id="KEQ26444.1"/>
    </source>
</evidence>
<dbReference type="RefSeq" id="WP_036678998.1">
    <property type="nucleotide sequence ID" value="NZ_JNVM01000006.1"/>
</dbReference>
<dbReference type="GO" id="GO:0016702">
    <property type="term" value="F:oxidoreductase activity, acting on single donors with incorporation of molecular oxygen, incorporation of two atoms of oxygen"/>
    <property type="evidence" value="ECO:0007669"/>
    <property type="project" value="InterPro"/>
</dbReference>
<reference evidence="3 4" key="1">
    <citation type="submission" date="2014-06" db="EMBL/GenBank/DDBJ databases">
        <title>Draft genome sequence of Paenibacillus sp. MSt1.</title>
        <authorList>
            <person name="Aw Y.K."/>
            <person name="Ong K.S."/>
            <person name="Gan H.M."/>
            <person name="Lee S.M."/>
        </authorList>
    </citation>
    <scope>NUCLEOTIDE SEQUENCE [LARGE SCALE GENOMIC DNA]</scope>
    <source>
        <strain evidence="3 4">MSt1</strain>
    </source>
</reference>
<keyword evidence="4" id="KW-1185">Reference proteome</keyword>
<dbReference type="GO" id="GO:0005506">
    <property type="term" value="F:iron ion binding"/>
    <property type="evidence" value="ECO:0007669"/>
    <property type="project" value="InterPro"/>
</dbReference>
<gene>
    <name evidence="3" type="ORF">ET33_31815</name>
</gene>
<dbReference type="Gene3D" id="2.60.120.10">
    <property type="entry name" value="Jelly Rolls"/>
    <property type="match status" value="1"/>
</dbReference>
<evidence type="ECO:0000313" key="4">
    <source>
        <dbReference type="Proteomes" id="UP000028123"/>
    </source>
</evidence>
<comment type="caution">
    <text evidence="3">The sequence shown here is derived from an EMBL/GenBank/DDBJ whole genome shotgun (WGS) entry which is preliminary data.</text>
</comment>
<keyword evidence="2" id="KW-0408">Iron</keyword>
<dbReference type="OrthoDB" id="7059163at2"/>
<dbReference type="Proteomes" id="UP000028123">
    <property type="component" value="Unassembled WGS sequence"/>
</dbReference>
<dbReference type="InterPro" id="IPR011051">
    <property type="entry name" value="RmlC_Cupin_sf"/>
</dbReference>
<proteinExistence type="inferred from homology"/>
<evidence type="ECO:0000256" key="2">
    <source>
        <dbReference type="PIRSR" id="PIRSR610300-51"/>
    </source>
</evidence>
<dbReference type="Pfam" id="PF05995">
    <property type="entry name" value="CDO_I"/>
    <property type="match status" value="1"/>
</dbReference>
<accession>A0A081P6X1</accession>
<sequence length="165" mass="18417">MNRIGTIEQVLSTLLPVRRTSPKQLQAILRGMDLSIEGLSPFIAEPENLPYGRTSLYRTDAAEAVLIHLPPGTETYIHDHGASVGCARLLEGTLTNRMFRLDGYGYPCLSGEVEIEEGSHYYAPKKQIHQLRNSGQQRAVAFHLYAPAPAGRSYFPFEQVLDYVI</sequence>
<evidence type="ECO:0008006" key="5">
    <source>
        <dbReference type="Google" id="ProtNLM"/>
    </source>
</evidence>
<dbReference type="InterPro" id="IPR014710">
    <property type="entry name" value="RmlC-like_jellyroll"/>
</dbReference>
<comment type="similarity">
    <text evidence="1">Belongs to the cysteine dioxygenase family.</text>
</comment>
<dbReference type="eggNOG" id="COG5553">
    <property type="taxonomic scope" value="Bacteria"/>
</dbReference>
<feature type="binding site" evidence="2">
    <location>
        <position position="80"/>
    </location>
    <ligand>
        <name>Fe cation</name>
        <dbReference type="ChEBI" id="CHEBI:24875"/>
        <note>catalytic</note>
    </ligand>
</feature>
<organism evidence="3 4">
    <name type="scientific">Paenibacillus tyrfis</name>
    <dbReference type="NCBI Taxonomy" id="1501230"/>
    <lineage>
        <taxon>Bacteria</taxon>
        <taxon>Bacillati</taxon>
        <taxon>Bacillota</taxon>
        <taxon>Bacilli</taxon>
        <taxon>Bacillales</taxon>
        <taxon>Paenibacillaceae</taxon>
        <taxon>Paenibacillus</taxon>
    </lineage>
</organism>
<feature type="binding site" evidence="2">
    <location>
        <position position="78"/>
    </location>
    <ligand>
        <name>Fe cation</name>
        <dbReference type="ChEBI" id="CHEBI:24875"/>
        <note>catalytic</note>
    </ligand>
</feature>
<evidence type="ECO:0000256" key="1">
    <source>
        <dbReference type="ARBA" id="ARBA00006622"/>
    </source>
</evidence>
<dbReference type="EMBL" id="JNVM01000006">
    <property type="protein sequence ID" value="KEQ26444.1"/>
    <property type="molecule type" value="Genomic_DNA"/>
</dbReference>
<protein>
    <recommendedName>
        <fullName evidence="5">Cysteine dioxygenase</fullName>
    </recommendedName>
</protein>
<dbReference type="CDD" id="cd10548">
    <property type="entry name" value="cupin_CDO"/>
    <property type="match status" value="1"/>
</dbReference>
<name>A0A081P6X1_9BACL</name>
<dbReference type="AlphaFoldDB" id="A0A081P6X1"/>
<dbReference type="SUPFAM" id="SSF51182">
    <property type="entry name" value="RmlC-like cupins"/>
    <property type="match status" value="1"/>
</dbReference>
<keyword evidence="2" id="KW-0479">Metal-binding</keyword>
<dbReference type="InterPro" id="IPR010300">
    <property type="entry name" value="CDO_1"/>
</dbReference>